<name>A0A8S1URP2_9CILI</name>
<proteinExistence type="predicted"/>
<accession>A0A8S1URP2</accession>
<evidence type="ECO:0000313" key="1">
    <source>
        <dbReference type="EMBL" id="CAD8165116.1"/>
    </source>
</evidence>
<keyword evidence="2" id="KW-1185">Reference proteome</keyword>
<protein>
    <submittedName>
        <fullName evidence="1">Uncharacterized protein</fullName>
    </submittedName>
</protein>
<dbReference type="Proteomes" id="UP000689195">
    <property type="component" value="Unassembled WGS sequence"/>
</dbReference>
<sequence length="242" mass="28538">MSSSIKTFRYCKIAGHQSKKIIRICVSNQTCTNRYLCELCLKSQQHQHIDQCISIDQFLQRINQIKMNYKDANKIEEISQILKNKINSCMSIIQQQFSLLEDRVEGIKTNIRNSFTNITQVLDQLASNPLGFNDENLNRNLYYLQEESWNEFQISVNKGSHIMKQYFNILHEQSLKFKLTTGHSQQGSTVQLLQIPETIWRLKGIDQSFESQLPYRQDISRFIIYYSAQTQELMYDILLQYI</sequence>
<dbReference type="AlphaFoldDB" id="A0A8S1URP2"/>
<dbReference type="EMBL" id="CAJJDO010000042">
    <property type="protein sequence ID" value="CAD8165116.1"/>
    <property type="molecule type" value="Genomic_DNA"/>
</dbReference>
<comment type="caution">
    <text evidence="1">The sequence shown here is derived from an EMBL/GenBank/DDBJ whole genome shotgun (WGS) entry which is preliminary data.</text>
</comment>
<dbReference type="OrthoDB" id="302499at2759"/>
<reference evidence="1" key="1">
    <citation type="submission" date="2021-01" db="EMBL/GenBank/DDBJ databases">
        <authorList>
            <consortium name="Genoscope - CEA"/>
            <person name="William W."/>
        </authorList>
    </citation>
    <scope>NUCLEOTIDE SEQUENCE</scope>
</reference>
<gene>
    <name evidence="1" type="ORF">PPENT_87.1.T0420050</name>
</gene>
<organism evidence="1 2">
    <name type="scientific">Paramecium pentaurelia</name>
    <dbReference type="NCBI Taxonomy" id="43138"/>
    <lineage>
        <taxon>Eukaryota</taxon>
        <taxon>Sar</taxon>
        <taxon>Alveolata</taxon>
        <taxon>Ciliophora</taxon>
        <taxon>Intramacronucleata</taxon>
        <taxon>Oligohymenophorea</taxon>
        <taxon>Peniculida</taxon>
        <taxon>Parameciidae</taxon>
        <taxon>Paramecium</taxon>
    </lineage>
</organism>
<evidence type="ECO:0000313" key="2">
    <source>
        <dbReference type="Proteomes" id="UP000689195"/>
    </source>
</evidence>